<reference evidence="3" key="1">
    <citation type="submission" date="2021-01" db="EMBL/GenBank/DDBJ databases">
        <authorList>
            <person name="Corre E."/>
            <person name="Pelletier E."/>
            <person name="Niang G."/>
            <person name="Scheremetjew M."/>
            <person name="Finn R."/>
            <person name="Kale V."/>
            <person name="Holt S."/>
            <person name="Cochrane G."/>
            <person name="Meng A."/>
            <person name="Brown T."/>
            <person name="Cohen L."/>
        </authorList>
    </citation>
    <scope>NUCLEOTIDE SEQUENCE</scope>
    <source>
        <strain evidence="3">CCMP1897</strain>
    </source>
</reference>
<dbReference type="PANTHER" id="PTHR48104">
    <property type="entry name" value="METACASPASE-4"/>
    <property type="match status" value="1"/>
</dbReference>
<dbReference type="InterPro" id="IPR050452">
    <property type="entry name" value="Metacaspase"/>
</dbReference>
<sequence length="384" mass="42599">MVAEAERIDRLAKGTAQWNAEDVVAWLVGMGVNATVFQTYEIEGKDLQTLKEKEIRSMVATNNTPEQVEKVVEAWKGLKKKDVLDSTPKNVQSQQKKGKKKALLVGCLYRGTRNQLQGCVNDNKYIQYMLVQRYEYHPSNIMMLNDHQQDPKYLPTRNNILNACTWLLRDSKPGDRLFFQFSGHGSKERDYSGAELDGYNETILPIDFKRAGMISDDTLHNYLVKPLRKGVVLHALADSCHSGTVLDLPYITEPDYSNFFMWKYAAARYKAGGGGDAVLFSSSRDNQTSADTSSFTGGIAATGAMTYCFIKAVESKSANTYGELLVSMYSTLRKAAAGQQMAPSAGGFGMFSFLLSGGMGGQAFNQCPQMSSTEMFDLKKSLKL</sequence>
<organism evidence="3">
    <name type="scientific">Picocystis salinarum</name>
    <dbReference type="NCBI Taxonomy" id="88271"/>
    <lineage>
        <taxon>Eukaryota</taxon>
        <taxon>Viridiplantae</taxon>
        <taxon>Chlorophyta</taxon>
        <taxon>Picocystophyceae</taxon>
        <taxon>Picocystales</taxon>
        <taxon>Picocystaceae</taxon>
        <taxon>Picocystis</taxon>
    </lineage>
</organism>
<dbReference type="GO" id="GO:0005737">
    <property type="term" value="C:cytoplasm"/>
    <property type="evidence" value="ECO:0007669"/>
    <property type="project" value="TreeGrafter"/>
</dbReference>
<evidence type="ECO:0000256" key="1">
    <source>
        <dbReference type="ARBA" id="ARBA00009005"/>
    </source>
</evidence>
<evidence type="ECO:0000313" key="3">
    <source>
        <dbReference type="EMBL" id="CAE0610800.1"/>
    </source>
</evidence>
<protein>
    <recommendedName>
        <fullName evidence="2">Peptidase C14 caspase domain-containing protein</fullName>
    </recommendedName>
</protein>
<accession>A0A7S3XEC4</accession>
<dbReference type="Pfam" id="PF00656">
    <property type="entry name" value="Peptidase_C14"/>
    <property type="match status" value="1"/>
</dbReference>
<dbReference type="AlphaFoldDB" id="A0A7S3XEC4"/>
<feature type="domain" description="Peptidase C14 caspase" evidence="2">
    <location>
        <begin position="99"/>
        <end position="373"/>
    </location>
</feature>
<dbReference type="SUPFAM" id="SSF47769">
    <property type="entry name" value="SAM/Pointed domain"/>
    <property type="match status" value="1"/>
</dbReference>
<name>A0A7S3XEC4_9CHLO</name>
<comment type="similarity">
    <text evidence="1">Belongs to the peptidase C14B family.</text>
</comment>
<dbReference type="Gene3D" id="3.40.50.12660">
    <property type="match status" value="1"/>
</dbReference>
<dbReference type="GO" id="GO:0004197">
    <property type="term" value="F:cysteine-type endopeptidase activity"/>
    <property type="evidence" value="ECO:0007669"/>
    <property type="project" value="InterPro"/>
</dbReference>
<gene>
    <name evidence="3" type="ORF">PSAL00342_LOCUS4635</name>
</gene>
<dbReference type="InterPro" id="IPR011600">
    <property type="entry name" value="Pept_C14_caspase"/>
</dbReference>
<dbReference type="InterPro" id="IPR013761">
    <property type="entry name" value="SAM/pointed_sf"/>
</dbReference>
<proteinExistence type="inferred from homology"/>
<dbReference type="GO" id="GO:0006508">
    <property type="term" value="P:proteolysis"/>
    <property type="evidence" value="ECO:0007669"/>
    <property type="project" value="InterPro"/>
</dbReference>
<evidence type="ECO:0000259" key="2">
    <source>
        <dbReference type="Pfam" id="PF00656"/>
    </source>
</evidence>
<dbReference type="EMBL" id="HBIS01005139">
    <property type="protein sequence ID" value="CAE0610800.1"/>
    <property type="molecule type" value="Transcribed_RNA"/>
</dbReference>
<dbReference type="PANTHER" id="PTHR48104:SF30">
    <property type="entry name" value="METACASPASE-1"/>
    <property type="match status" value="1"/>
</dbReference>